<proteinExistence type="predicted"/>
<dbReference type="AlphaFoldDB" id="A0A1A5YF99"/>
<dbReference type="EMBL" id="LYPA01000067">
    <property type="protein sequence ID" value="OBR64070.1"/>
    <property type="molecule type" value="Genomic_DNA"/>
</dbReference>
<keyword evidence="2" id="KW-1185">Reference proteome</keyword>
<dbReference type="OrthoDB" id="2200485at2"/>
<dbReference type="Proteomes" id="UP000092024">
    <property type="component" value="Unassembled WGS sequence"/>
</dbReference>
<evidence type="ECO:0000313" key="2">
    <source>
        <dbReference type="Proteomes" id="UP000092024"/>
    </source>
</evidence>
<accession>A0A1A5YF99</accession>
<comment type="caution">
    <text evidence="1">The sequence shown here is derived from an EMBL/GenBank/DDBJ whole genome shotgun (WGS) entry which is preliminary data.</text>
</comment>
<protein>
    <submittedName>
        <fullName evidence="1">Uncharacterized protein</fullName>
    </submittedName>
</protein>
<evidence type="ECO:0000313" key="1">
    <source>
        <dbReference type="EMBL" id="OBR64070.1"/>
    </source>
</evidence>
<sequence>MAADILLEIETVEGIIPLEGGGGSQNSDKHTFSASWDTKTPLDMAKVNAIIINGIRIPVK</sequence>
<reference evidence="1 2" key="1">
    <citation type="submission" date="2016-05" db="EMBL/GenBank/DDBJ databases">
        <title>Paenibacillus oryzae. sp. nov., isolated from the rice root.</title>
        <authorList>
            <person name="Zhang J."/>
            <person name="Zhang X."/>
        </authorList>
    </citation>
    <scope>NUCLEOTIDE SEQUENCE [LARGE SCALE GENOMIC DNA]</scope>
    <source>
        <strain evidence="1 2">1DrF-4</strain>
    </source>
</reference>
<dbReference type="STRING" id="1844972.A7K91_20480"/>
<dbReference type="RefSeq" id="WP_068685516.1">
    <property type="nucleotide sequence ID" value="NZ_LYPA01000067.1"/>
</dbReference>
<gene>
    <name evidence="1" type="ORF">A7K91_20480</name>
</gene>
<name>A0A1A5YF99_9BACL</name>
<organism evidence="1 2">
    <name type="scientific">Paenibacillus oryzae</name>
    <dbReference type="NCBI Taxonomy" id="1844972"/>
    <lineage>
        <taxon>Bacteria</taxon>
        <taxon>Bacillati</taxon>
        <taxon>Bacillota</taxon>
        <taxon>Bacilli</taxon>
        <taxon>Bacillales</taxon>
        <taxon>Paenibacillaceae</taxon>
        <taxon>Paenibacillus</taxon>
    </lineage>
</organism>